<evidence type="ECO:0000256" key="1">
    <source>
        <dbReference type="SAM" id="MobiDB-lite"/>
    </source>
</evidence>
<evidence type="ECO:0000313" key="3">
    <source>
        <dbReference type="Proteomes" id="UP000657918"/>
    </source>
</evidence>
<dbReference type="AlphaFoldDB" id="A0A835MGX7"/>
<reference evidence="2 3" key="1">
    <citation type="submission" date="2020-10" db="EMBL/GenBank/DDBJ databases">
        <title>Plant Genome Project.</title>
        <authorList>
            <person name="Zhang R.-G."/>
        </authorList>
    </citation>
    <scope>NUCLEOTIDE SEQUENCE [LARGE SCALE GENOMIC DNA]</scope>
    <source>
        <strain evidence="2">FAFU-HL-1</strain>
        <tissue evidence="2">Leaf</tissue>
    </source>
</reference>
<sequence length="109" mass="12126">MQPALPPPNDEGAAPQNHPSLPSNEGTHSCCRFLSKNLCASFRLPDTFSMDMFLAIEPLIDHSSENCDEHIGCLLVTAKIVRQQQKTQVETKNLLLRFNRPNNGEKHGS</sequence>
<protein>
    <submittedName>
        <fullName evidence="2">Uncharacterized protein</fullName>
    </submittedName>
</protein>
<dbReference type="EMBL" id="JADGMS010000016">
    <property type="protein sequence ID" value="KAF9666067.1"/>
    <property type="molecule type" value="Genomic_DNA"/>
</dbReference>
<comment type="caution">
    <text evidence="2">The sequence shown here is derived from an EMBL/GenBank/DDBJ whole genome shotgun (WGS) entry which is preliminary data.</text>
</comment>
<evidence type="ECO:0000313" key="2">
    <source>
        <dbReference type="EMBL" id="KAF9666067.1"/>
    </source>
</evidence>
<dbReference type="OrthoDB" id="10634807at2759"/>
<accession>A0A835MGX7</accession>
<feature type="region of interest" description="Disordered" evidence="1">
    <location>
        <begin position="1"/>
        <end position="26"/>
    </location>
</feature>
<name>A0A835MGX7_9ROSI</name>
<gene>
    <name evidence="2" type="ORF">SADUNF_Sadunf16G0190200</name>
</gene>
<organism evidence="2 3">
    <name type="scientific">Salix dunnii</name>
    <dbReference type="NCBI Taxonomy" id="1413687"/>
    <lineage>
        <taxon>Eukaryota</taxon>
        <taxon>Viridiplantae</taxon>
        <taxon>Streptophyta</taxon>
        <taxon>Embryophyta</taxon>
        <taxon>Tracheophyta</taxon>
        <taxon>Spermatophyta</taxon>
        <taxon>Magnoliopsida</taxon>
        <taxon>eudicotyledons</taxon>
        <taxon>Gunneridae</taxon>
        <taxon>Pentapetalae</taxon>
        <taxon>rosids</taxon>
        <taxon>fabids</taxon>
        <taxon>Malpighiales</taxon>
        <taxon>Salicaceae</taxon>
        <taxon>Saliceae</taxon>
        <taxon>Salix</taxon>
    </lineage>
</organism>
<proteinExistence type="predicted"/>
<keyword evidence="3" id="KW-1185">Reference proteome</keyword>
<feature type="compositionally biased region" description="Polar residues" evidence="1">
    <location>
        <begin position="17"/>
        <end position="26"/>
    </location>
</feature>
<dbReference type="Proteomes" id="UP000657918">
    <property type="component" value="Chromosome 16"/>
</dbReference>